<evidence type="ECO:0000313" key="1">
    <source>
        <dbReference type="EMBL" id="MBB6327686.1"/>
    </source>
</evidence>
<sequence length="512" mass="57458">MAKNLILIFSIVLLFSCKEDEKPRSGYGILSITGLSLRADGMPISQNPSSDENWVHKFDENLVVLFEHENGETFQITIDPNDFNKPYTIELPLGKLRYSGMQQLGDFSKYLPINLSGEVQLNQEQQNLTLLASSDFGLLTIRKTNLSTNPVFSSPTDISFFESGDFYYCYIKGGIKTSTELTTVPPENKFRIVNKSVSFQHNNKFILKEGETTLFDFDENDFDIKMDDILLDSENKPTFIKPLTDISLAQQMGESSGLAKIGDRYFSINDGGNDPKIQELNPLTGELIREITVINATNKDWEDLTTSSTHLFIGDFGNNYGNRKDLNVLKIPISDLLNSTEVSAETIPFSYQDQVDFSSKPNANNYDCESFFYLNGKLHLFTKNWENNKTRHYILDDLNQAQVLSSKEEFDSKGLITGADISENGEEIILLGYDNSGLNSQSFIWLLSSFSGTDFFSGTKRKTILGSLSITSQTEGIVFKEKSEIYISGERIPLGGLVIPAQLSEMDVKGLF</sequence>
<dbReference type="Proteomes" id="UP000588604">
    <property type="component" value="Unassembled WGS sequence"/>
</dbReference>
<dbReference type="EMBL" id="JACIJO010000003">
    <property type="protein sequence ID" value="MBB6327686.1"/>
    <property type="molecule type" value="Genomic_DNA"/>
</dbReference>
<organism evidence="1 2">
    <name type="scientific">Algoriphagus iocasae</name>
    <dbReference type="NCBI Taxonomy" id="1836499"/>
    <lineage>
        <taxon>Bacteria</taxon>
        <taxon>Pseudomonadati</taxon>
        <taxon>Bacteroidota</taxon>
        <taxon>Cytophagia</taxon>
        <taxon>Cytophagales</taxon>
        <taxon>Cyclobacteriaceae</taxon>
        <taxon>Algoriphagus</taxon>
    </lineage>
</organism>
<keyword evidence="2" id="KW-1185">Reference proteome</keyword>
<evidence type="ECO:0000313" key="2">
    <source>
        <dbReference type="Proteomes" id="UP000588604"/>
    </source>
</evidence>
<comment type="caution">
    <text evidence="1">The sequence shown here is derived from an EMBL/GenBank/DDBJ whole genome shotgun (WGS) entry which is preliminary data.</text>
</comment>
<dbReference type="SUPFAM" id="SSF82171">
    <property type="entry name" value="DPP6 N-terminal domain-like"/>
    <property type="match status" value="1"/>
</dbReference>
<dbReference type="AlphaFoldDB" id="A0A841MUB1"/>
<proteinExistence type="predicted"/>
<name>A0A841MUB1_9BACT</name>
<reference evidence="1 2" key="1">
    <citation type="submission" date="2020-08" db="EMBL/GenBank/DDBJ databases">
        <title>Genomic Encyclopedia of Type Strains, Phase IV (KMG-IV): sequencing the most valuable type-strain genomes for metagenomic binning, comparative biology and taxonomic classification.</title>
        <authorList>
            <person name="Goeker M."/>
        </authorList>
    </citation>
    <scope>NUCLEOTIDE SEQUENCE [LARGE SCALE GENOMIC DNA]</scope>
    <source>
        <strain evidence="1 2">DSM 102044</strain>
    </source>
</reference>
<accession>A0A841MUB1</accession>
<gene>
    <name evidence="1" type="ORF">FHS59_003329</name>
</gene>
<protein>
    <submittedName>
        <fullName evidence="1">Uncharacterized protein</fullName>
    </submittedName>
</protein>
<dbReference type="PROSITE" id="PS51257">
    <property type="entry name" value="PROKAR_LIPOPROTEIN"/>
    <property type="match status" value="1"/>
</dbReference>
<dbReference type="RefSeq" id="WP_184496447.1">
    <property type="nucleotide sequence ID" value="NZ_JACIJO010000003.1"/>
</dbReference>